<reference evidence="8" key="1">
    <citation type="submission" date="2020-05" db="EMBL/GenBank/DDBJ databases">
        <authorList>
            <person name="Chiriac C."/>
            <person name="Salcher M."/>
            <person name="Ghai R."/>
            <person name="Kavagutti S V."/>
        </authorList>
    </citation>
    <scope>NUCLEOTIDE SEQUENCE</scope>
</reference>
<organism evidence="8">
    <name type="scientific">freshwater metagenome</name>
    <dbReference type="NCBI Taxonomy" id="449393"/>
    <lineage>
        <taxon>unclassified sequences</taxon>
        <taxon>metagenomes</taxon>
        <taxon>ecological metagenomes</taxon>
    </lineage>
</organism>
<evidence type="ECO:0000313" key="3">
    <source>
        <dbReference type="EMBL" id="CAB4365314.1"/>
    </source>
</evidence>
<dbReference type="Pfam" id="PF09362">
    <property type="entry name" value="DUF1996"/>
    <property type="match status" value="1"/>
</dbReference>
<feature type="compositionally biased region" description="Polar residues" evidence="1">
    <location>
        <begin position="33"/>
        <end position="42"/>
    </location>
</feature>
<proteinExistence type="predicted"/>
<dbReference type="EMBL" id="CAFAAV010000165">
    <property type="protein sequence ID" value="CAB4829304.1"/>
    <property type="molecule type" value="Genomic_DNA"/>
</dbReference>
<dbReference type="EMBL" id="CAFBMT010000028">
    <property type="protein sequence ID" value="CAB4954477.1"/>
    <property type="molecule type" value="Genomic_DNA"/>
</dbReference>
<dbReference type="PANTHER" id="PTHR43662:SF3">
    <property type="entry name" value="DOMAIN PROTEIN, PUTATIVE (AFU_ORTHOLOGUE AFUA_6G11970)-RELATED"/>
    <property type="match status" value="1"/>
</dbReference>
<evidence type="ECO:0000313" key="7">
    <source>
        <dbReference type="EMBL" id="CAB4954477.1"/>
    </source>
</evidence>
<sequence>MTCRRALAAVAVLALTAAGCADSDGNGAGVQLHPSTGATSLGQPDEPIAGPQGAVPQFVVECAYSHAASDDPIVAPGEFGASHLHAFFGNTAVDAKTTIESLADGGTTCDQPLDKAAYWAPALLKGLEALRPVKSTAYYRPGLSVDPTTVQPFPVGLVMIAGNAGATGQQPLSIVAWGCGAGIERSLLPPECRQGRNLRLLITFPDCWDGAHLDSANHHTHIAYSSKGLCPKGYPVPIPQLQFSVEYPVHGSTAGMELSSGGLLSGHADFMNGWDEAKLKSEVELCLHRNVVCGVASGRKSG</sequence>
<dbReference type="AlphaFoldDB" id="A0A6J7PJ24"/>
<evidence type="ECO:0000313" key="4">
    <source>
        <dbReference type="EMBL" id="CAB4746726.1"/>
    </source>
</evidence>
<evidence type="ECO:0000256" key="1">
    <source>
        <dbReference type="SAM" id="MobiDB-lite"/>
    </source>
</evidence>
<accession>A0A6J7PJ24</accession>
<evidence type="ECO:0000313" key="8">
    <source>
        <dbReference type="EMBL" id="CAB5005357.1"/>
    </source>
</evidence>
<gene>
    <name evidence="4" type="ORF">UFOPK2656_03279</name>
    <name evidence="5" type="ORF">UFOPK3099_01935</name>
    <name evidence="6" type="ORF">UFOPK3267_01104</name>
    <name evidence="7" type="ORF">UFOPK3651_03074</name>
    <name evidence="8" type="ORF">UFOPK3931_02481</name>
    <name evidence="3" type="ORF">UFOPK4189_03059</name>
</gene>
<dbReference type="InterPro" id="IPR018535">
    <property type="entry name" value="DUF1996"/>
</dbReference>
<dbReference type="EMBL" id="CAESGF010000028">
    <property type="protein sequence ID" value="CAB4365314.1"/>
    <property type="molecule type" value="Genomic_DNA"/>
</dbReference>
<dbReference type="PROSITE" id="PS51257">
    <property type="entry name" value="PROKAR_LIPOPROTEIN"/>
    <property type="match status" value="1"/>
</dbReference>
<dbReference type="EMBL" id="CAFBIY010000048">
    <property type="protein sequence ID" value="CAB4850155.1"/>
    <property type="molecule type" value="Genomic_DNA"/>
</dbReference>
<evidence type="ECO:0000313" key="6">
    <source>
        <dbReference type="EMBL" id="CAB4850155.1"/>
    </source>
</evidence>
<feature type="domain" description="DUF1996" evidence="2">
    <location>
        <begin position="71"/>
        <end position="274"/>
    </location>
</feature>
<protein>
    <submittedName>
        <fullName evidence="8">Unannotated protein</fullName>
    </submittedName>
</protein>
<dbReference type="EMBL" id="CAFBOL010000086">
    <property type="protein sequence ID" value="CAB5005357.1"/>
    <property type="molecule type" value="Genomic_DNA"/>
</dbReference>
<dbReference type="EMBL" id="CAEZYF010000034">
    <property type="protein sequence ID" value="CAB4746726.1"/>
    <property type="molecule type" value="Genomic_DNA"/>
</dbReference>
<evidence type="ECO:0000313" key="5">
    <source>
        <dbReference type="EMBL" id="CAB4829304.1"/>
    </source>
</evidence>
<feature type="region of interest" description="Disordered" evidence="1">
    <location>
        <begin position="31"/>
        <end position="50"/>
    </location>
</feature>
<name>A0A6J7PJ24_9ZZZZ</name>
<dbReference type="PANTHER" id="PTHR43662">
    <property type="match status" value="1"/>
</dbReference>
<evidence type="ECO:0000259" key="2">
    <source>
        <dbReference type="Pfam" id="PF09362"/>
    </source>
</evidence>